<keyword evidence="2" id="KW-1185">Reference proteome</keyword>
<dbReference type="InParanoid" id="A0A2P5D782"/>
<sequence length="144" mass="16735">MQTALEFEERKLLEWRLGEATMVLDENLDEDLNNDIDESEAFTALKYPTYDTYDFEVNDFIFESDLTQTAHPSERAQHTQLSTLDLHDVKVDSVGSSKSKPNVELEDPYYEQFDEENYCYKRESLGIDLPKLKPQGPNRDKSNS</sequence>
<gene>
    <name evidence="1" type="ORF">TorRG33x02_259880</name>
</gene>
<dbReference type="EMBL" id="JXTC01000290">
    <property type="protein sequence ID" value="PON69161.1"/>
    <property type="molecule type" value="Genomic_DNA"/>
</dbReference>
<accession>A0A2P5D782</accession>
<evidence type="ECO:0000313" key="1">
    <source>
        <dbReference type="EMBL" id="PON69161.1"/>
    </source>
</evidence>
<comment type="caution">
    <text evidence="1">The sequence shown here is derived from an EMBL/GenBank/DDBJ whole genome shotgun (WGS) entry which is preliminary data.</text>
</comment>
<evidence type="ECO:0000313" key="2">
    <source>
        <dbReference type="Proteomes" id="UP000237000"/>
    </source>
</evidence>
<proteinExistence type="predicted"/>
<organism evidence="1 2">
    <name type="scientific">Trema orientale</name>
    <name type="common">Charcoal tree</name>
    <name type="synonym">Celtis orientalis</name>
    <dbReference type="NCBI Taxonomy" id="63057"/>
    <lineage>
        <taxon>Eukaryota</taxon>
        <taxon>Viridiplantae</taxon>
        <taxon>Streptophyta</taxon>
        <taxon>Embryophyta</taxon>
        <taxon>Tracheophyta</taxon>
        <taxon>Spermatophyta</taxon>
        <taxon>Magnoliopsida</taxon>
        <taxon>eudicotyledons</taxon>
        <taxon>Gunneridae</taxon>
        <taxon>Pentapetalae</taxon>
        <taxon>rosids</taxon>
        <taxon>fabids</taxon>
        <taxon>Rosales</taxon>
        <taxon>Cannabaceae</taxon>
        <taxon>Trema</taxon>
    </lineage>
</organism>
<dbReference type="Proteomes" id="UP000237000">
    <property type="component" value="Unassembled WGS sequence"/>
</dbReference>
<reference evidence="2" key="1">
    <citation type="submission" date="2016-06" db="EMBL/GenBank/DDBJ databases">
        <title>Parallel loss of symbiosis genes in relatives of nitrogen-fixing non-legume Parasponia.</title>
        <authorList>
            <person name="Van Velzen R."/>
            <person name="Holmer R."/>
            <person name="Bu F."/>
            <person name="Rutten L."/>
            <person name="Van Zeijl A."/>
            <person name="Liu W."/>
            <person name="Santuari L."/>
            <person name="Cao Q."/>
            <person name="Sharma T."/>
            <person name="Shen D."/>
            <person name="Roswanjaya Y."/>
            <person name="Wardhani T."/>
            <person name="Kalhor M.S."/>
            <person name="Jansen J."/>
            <person name="Van den Hoogen J."/>
            <person name="Gungor B."/>
            <person name="Hartog M."/>
            <person name="Hontelez J."/>
            <person name="Verver J."/>
            <person name="Yang W.-C."/>
            <person name="Schijlen E."/>
            <person name="Repin R."/>
            <person name="Schilthuizen M."/>
            <person name="Schranz E."/>
            <person name="Heidstra R."/>
            <person name="Miyata K."/>
            <person name="Fedorova E."/>
            <person name="Kohlen W."/>
            <person name="Bisseling T."/>
            <person name="Smit S."/>
            <person name="Geurts R."/>
        </authorList>
    </citation>
    <scope>NUCLEOTIDE SEQUENCE [LARGE SCALE GENOMIC DNA]</scope>
    <source>
        <strain evidence="2">cv. RG33-2</strain>
    </source>
</reference>
<name>A0A2P5D782_TREOI</name>
<protein>
    <submittedName>
        <fullName evidence="1">Uncharacterized protein</fullName>
    </submittedName>
</protein>
<dbReference type="AlphaFoldDB" id="A0A2P5D782"/>